<dbReference type="eggNOG" id="ENOG502Z85N">
    <property type="taxonomic scope" value="Bacteria"/>
</dbReference>
<keyword evidence="3" id="KW-1185">Reference proteome</keyword>
<dbReference type="EMBL" id="JRFA01000019">
    <property type="protein sequence ID" value="KGN73725.1"/>
    <property type="molecule type" value="Genomic_DNA"/>
</dbReference>
<evidence type="ECO:0000313" key="3">
    <source>
        <dbReference type="Proteomes" id="UP000030103"/>
    </source>
</evidence>
<proteinExistence type="predicted"/>
<name>A0A0A2E8F3_9PORP</name>
<gene>
    <name evidence="2" type="ORF">HQ47_07205</name>
</gene>
<feature type="signal peptide" evidence="1">
    <location>
        <begin position="1"/>
        <end position="22"/>
    </location>
</feature>
<comment type="caution">
    <text evidence="2">The sequence shown here is derived from an EMBL/GenBank/DDBJ whole genome shotgun (WGS) entry which is preliminary data.</text>
</comment>
<organism evidence="2 3">
    <name type="scientific">Porphyromonas macacae</name>
    <dbReference type="NCBI Taxonomy" id="28115"/>
    <lineage>
        <taxon>Bacteria</taxon>
        <taxon>Pseudomonadati</taxon>
        <taxon>Bacteroidota</taxon>
        <taxon>Bacteroidia</taxon>
        <taxon>Bacteroidales</taxon>
        <taxon>Porphyromonadaceae</taxon>
        <taxon>Porphyromonas</taxon>
    </lineage>
</organism>
<dbReference type="AlphaFoldDB" id="A0A0A2E8F3"/>
<evidence type="ECO:0000256" key="1">
    <source>
        <dbReference type="SAM" id="SignalP"/>
    </source>
</evidence>
<dbReference type="RefSeq" id="WP_036852946.1">
    <property type="nucleotide sequence ID" value="NZ_JASBZX010000013.1"/>
</dbReference>
<dbReference type="OrthoDB" id="5480631at2"/>
<dbReference type="STRING" id="28115.HQ47_07205"/>
<keyword evidence="1" id="KW-0732">Signal</keyword>
<evidence type="ECO:0000313" key="2">
    <source>
        <dbReference type="EMBL" id="KGN73725.1"/>
    </source>
</evidence>
<sequence>MKKRTLTILTAVAFSVTASLSAQEKKKDWGSLHGGIESNAAFYKKDDNLPDAKKHGNNTYLNLKYDYRNFSAGLQYEIFEPPMRSFENLKGNALTQYYANYSDSKINVTLGSFYEQFGSGLIFRAYEERALGVNNSLRGLNVKYSPTDWLNVKVMGGQPRRYLTYADAVLWGGDAEFTISKLWNREASYDITLGGSWVGRHNTETVDKSPDPTNTNLYSIRTGFSNALFNFGVEYTGKGASQSFAESVGDFVSESGDALLVNMDYTRENFGVSGIFRRIEHMDFRIDNKKEIIYIPMNYVPALTKQHKYALPALYPHQSNLAGEIGGQLDVYWDIKAGWLGKYPLKVSINTSHYKSLGLNVNETMPFFGRDGKELFTEASIELGKRLSSSVKANLGIYFQKVNHNSELLKSFIQVADVLWKINRKASLRTEVQHMKTDMPEKGWLYGLIEFGLAPHWSVYVNDMYSYGAEKKEHYYNFGGSFTYKSLRLTAAYGRTRAGTQCVGGICRFVPEYQGATVGLSYVF</sequence>
<protein>
    <submittedName>
        <fullName evidence="2">Uncharacterized protein</fullName>
    </submittedName>
</protein>
<dbReference type="Pfam" id="PF19494">
    <property type="entry name" value="DUF6029"/>
    <property type="match status" value="1"/>
</dbReference>
<accession>A0A0A2E8F3</accession>
<reference evidence="2 3" key="1">
    <citation type="submission" date="2014-09" db="EMBL/GenBank/DDBJ databases">
        <title>Draft Genome Sequence of Porphyromonas macacae COT-192_OH2859.</title>
        <authorList>
            <person name="Wallis C."/>
            <person name="Deusch O."/>
            <person name="O'Flynn C."/>
            <person name="Davis I."/>
            <person name="Horsfall A."/>
            <person name="Kirkwood N."/>
            <person name="Harris S."/>
            <person name="Eisen J.A."/>
            <person name="Coil D.A."/>
            <person name="Darling A.E."/>
            <person name="Jospin G."/>
            <person name="Alexiev A."/>
        </authorList>
    </citation>
    <scope>NUCLEOTIDE SEQUENCE [LARGE SCALE GENOMIC DNA]</scope>
    <source>
        <strain evidence="3">COT-192 OH2859</strain>
    </source>
</reference>
<dbReference type="InterPro" id="IPR046070">
    <property type="entry name" value="DUF6029"/>
</dbReference>
<dbReference type="Proteomes" id="UP000030103">
    <property type="component" value="Unassembled WGS sequence"/>
</dbReference>
<feature type="chain" id="PRO_5001986153" evidence="1">
    <location>
        <begin position="23"/>
        <end position="524"/>
    </location>
</feature>